<proteinExistence type="predicted"/>
<dbReference type="EMBL" id="NBNE01006816">
    <property type="protein sequence ID" value="OWZ01480.1"/>
    <property type="molecule type" value="Genomic_DNA"/>
</dbReference>
<comment type="caution">
    <text evidence="1">The sequence shown here is derived from an EMBL/GenBank/DDBJ whole genome shotgun (WGS) entry which is preliminary data.</text>
</comment>
<evidence type="ECO:0000313" key="1">
    <source>
        <dbReference type="EMBL" id="OWZ01480.1"/>
    </source>
</evidence>
<name>A0A225VAK2_9STRA</name>
<gene>
    <name evidence="1" type="ORF">PHMEG_00027120</name>
</gene>
<keyword evidence="2" id="KW-1185">Reference proteome</keyword>
<protein>
    <submittedName>
        <fullName evidence="1">Uncharacterized protein</fullName>
    </submittedName>
</protein>
<reference evidence="2" key="1">
    <citation type="submission" date="2017-03" db="EMBL/GenBank/DDBJ databases">
        <title>Phytopthora megakarya and P. palmivora, two closely related causual agents of cacao black pod achieved similar genome size and gene model numbers by different mechanisms.</title>
        <authorList>
            <person name="Ali S."/>
            <person name="Shao J."/>
            <person name="Larry D.J."/>
            <person name="Kronmiller B."/>
            <person name="Shen D."/>
            <person name="Strem M.D."/>
            <person name="Melnick R.L."/>
            <person name="Guiltinan M.J."/>
            <person name="Tyler B.M."/>
            <person name="Meinhardt L.W."/>
            <person name="Bailey B.A."/>
        </authorList>
    </citation>
    <scope>NUCLEOTIDE SEQUENCE [LARGE SCALE GENOMIC DNA]</scope>
    <source>
        <strain evidence="2">zdho120</strain>
    </source>
</reference>
<sequence length="270" mass="30322">MPCTGRKRRTGNGSIPKTFKRMAVSYHFKLQVLQYLDGHTMEETISHFYPGLLRGQFRSKKRVCYAWKDSRALIEAKCAVGLGRHHRDRSRGLRTSLPIAAEAQLVRWVNDPRSDGVPATCMQKQRCRPILSPRRGREKNTSYAVTGCQFVVEHEKAKQHLKMQARGLKTLMKELKISKVYNADQTGVNYEYIPETTVNAKGVKTVWVKSAGKTKGRVIAMLLIDSDGNKAEPFLVFKTRSSKLAAKPDRTRSAITVLAASCGANSKANR</sequence>
<dbReference type="OrthoDB" id="89669at2759"/>
<accession>A0A225VAK2</accession>
<organism evidence="1 2">
    <name type="scientific">Phytophthora megakarya</name>
    <dbReference type="NCBI Taxonomy" id="4795"/>
    <lineage>
        <taxon>Eukaryota</taxon>
        <taxon>Sar</taxon>
        <taxon>Stramenopiles</taxon>
        <taxon>Oomycota</taxon>
        <taxon>Peronosporomycetes</taxon>
        <taxon>Peronosporales</taxon>
        <taxon>Peronosporaceae</taxon>
        <taxon>Phytophthora</taxon>
    </lineage>
</organism>
<evidence type="ECO:0000313" key="2">
    <source>
        <dbReference type="Proteomes" id="UP000198211"/>
    </source>
</evidence>
<dbReference type="Proteomes" id="UP000198211">
    <property type="component" value="Unassembled WGS sequence"/>
</dbReference>
<dbReference type="AlphaFoldDB" id="A0A225VAK2"/>